<name>A0A557SYN9_9ARCH</name>
<dbReference type="Proteomes" id="UP000315289">
    <property type="component" value="Unassembled WGS sequence"/>
</dbReference>
<comment type="caution">
    <text evidence="1">The sequence shown here is derived from an EMBL/GenBank/DDBJ whole genome shotgun (WGS) entry which is preliminary data.</text>
</comment>
<proteinExistence type="predicted"/>
<gene>
    <name evidence="1" type="ORF">NARC_10123</name>
</gene>
<dbReference type="OrthoDB" id="12313at2157"/>
<accession>A0A557SYN9</accession>
<reference evidence="1 2" key="1">
    <citation type="journal article" date="2019" name="Front. Microbiol.">
        <title>Ammonia Oxidation by the Arctic Terrestrial Thaumarchaeote Candidatus Nitrosocosmicus arcticus Is Stimulated by Increasing Temperatures.</title>
        <authorList>
            <person name="Alves R.J.E."/>
            <person name="Kerou M."/>
            <person name="Zappe A."/>
            <person name="Bittner R."/>
            <person name="Abby S.S."/>
            <person name="Schmidt H.A."/>
            <person name="Pfeifer K."/>
            <person name="Schleper C."/>
        </authorList>
    </citation>
    <scope>NUCLEOTIDE SEQUENCE [LARGE SCALE GENOMIC DNA]</scope>
    <source>
        <strain evidence="1 2">Kfb</strain>
    </source>
</reference>
<protein>
    <submittedName>
        <fullName evidence="1">Uncharacterized protein</fullName>
    </submittedName>
</protein>
<dbReference type="EMBL" id="VOAH01000001">
    <property type="protein sequence ID" value="TVP41717.1"/>
    <property type="molecule type" value="Genomic_DNA"/>
</dbReference>
<sequence length="94" mass="10272">MNKKFTLSVFGFLILATSVAYYFQNEFPTVSGTIINAKDQLMPFDMKEMLGTGQDQNDTINNSSNVVADGNLNKLTDCEMPPCPPGKACIQSCP</sequence>
<dbReference type="AlphaFoldDB" id="A0A557SYN9"/>
<dbReference type="RefSeq" id="WP_144728304.1">
    <property type="nucleotide sequence ID" value="NZ_ML675578.1"/>
</dbReference>
<organism evidence="1 2">
    <name type="scientific">Candidatus Nitrosocosmicus arcticus</name>
    <dbReference type="NCBI Taxonomy" id="2035267"/>
    <lineage>
        <taxon>Archaea</taxon>
        <taxon>Nitrososphaerota</taxon>
        <taxon>Nitrososphaeria</taxon>
        <taxon>Nitrososphaerales</taxon>
        <taxon>Nitrososphaeraceae</taxon>
        <taxon>Candidatus Nitrosocosmicus</taxon>
    </lineage>
</organism>
<evidence type="ECO:0000313" key="1">
    <source>
        <dbReference type="EMBL" id="TVP41717.1"/>
    </source>
</evidence>
<keyword evidence="2" id="KW-1185">Reference proteome</keyword>
<evidence type="ECO:0000313" key="2">
    <source>
        <dbReference type="Proteomes" id="UP000315289"/>
    </source>
</evidence>